<evidence type="ECO:0000256" key="1">
    <source>
        <dbReference type="SAM" id="MobiDB-lite"/>
    </source>
</evidence>
<feature type="region of interest" description="Disordered" evidence="1">
    <location>
        <begin position="51"/>
        <end position="70"/>
    </location>
</feature>
<reference evidence="2 3" key="1">
    <citation type="submission" date="2017-02" db="EMBL/GenBank/DDBJ databases">
        <authorList>
            <person name="Peterson S.W."/>
        </authorList>
    </citation>
    <scope>NUCLEOTIDE SEQUENCE [LARGE SCALE GENOMIC DNA]</scope>
    <source>
        <strain evidence="2 3">ATCC 43324</strain>
    </source>
</reference>
<organism evidence="2 3">
    <name type="scientific">Segatella oulorum</name>
    <dbReference type="NCBI Taxonomy" id="28136"/>
    <lineage>
        <taxon>Bacteria</taxon>
        <taxon>Pseudomonadati</taxon>
        <taxon>Bacteroidota</taxon>
        <taxon>Bacteroidia</taxon>
        <taxon>Bacteroidales</taxon>
        <taxon>Prevotellaceae</taxon>
        <taxon>Segatella</taxon>
    </lineage>
</organism>
<protein>
    <submittedName>
        <fullName evidence="2">Uncharacterized protein</fullName>
    </submittedName>
</protein>
<gene>
    <name evidence="2" type="ORF">SAMN02745202_02432</name>
</gene>
<proteinExistence type="predicted"/>
<dbReference type="RefSeq" id="WP_025071210.1">
    <property type="nucleotide sequence ID" value="NZ_FUXK01000039.1"/>
</dbReference>
<feature type="compositionally biased region" description="Polar residues" evidence="1">
    <location>
        <begin position="60"/>
        <end position="70"/>
    </location>
</feature>
<dbReference type="AlphaFoldDB" id="A0A1T4RU84"/>
<evidence type="ECO:0000313" key="2">
    <source>
        <dbReference type="EMBL" id="SKA19436.1"/>
    </source>
</evidence>
<dbReference type="Proteomes" id="UP000190065">
    <property type="component" value="Unassembled WGS sequence"/>
</dbReference>
<accession>A0A1T4RU84</accession>
<dbReference type="EMBL" id="FUXK01000039">
    <property type="protein sequence ID" value="SKA19436.1"/>
    <property type="molecule type" value="Genomic_DNA"/>
</dbReference>
<evidence type="ECO:0000313" key="3">
    <source>
        <dbReference type="Proteomes" id="UP000190065"/>
    </source>
</evidence>
<name>A0A1T4RU84_9BACT</name>
<sequence length="70" mass="8023">MNEKRKRAYLKPESKVIQVSVEHLLQAVSGQHKHIGQGGTYGDAKRSNVEWGEWDDENQNELTVTNEDNE</sequence>